<dbReference type="GO" id="GO:0016114">
    <property type="term" value="P:terpenoid biosynthetic process"/>
    <property type="evidence" value="ECO:0007669"/>
    <property type="project" value="InterPro"/>
</dbReference>
<dbReference type="GO" id="GO:0010333">
    <property type="term" value="F:terpene synthase activity"/>
    <property type="evidence" value="ECO:0007669"/>
    <property type="project" value="InterPro"/>
</dbReference>
<keyword evidence="5" id="KW-1185">Reference proteome</keyword>
<dbReference type="GO" id="GO:0000287">
    <property type="term" value="F:magnesium ion binding"/>
    <property type="evidence" value="ECO:0007669"/>
    <property type="project" value="InterPro"/>
</dbReference>
<name>A0AAQ3PPD0_PASNO</name>
<protein>
    <recommendedName>
        <fullName evidence="6">Terpene synthase</fullName>
    </recommendedName>
</protein>
<evidence type="ECO:0000259" key="2">
    <source>
        <dbReference type="Pfam" id="PF01397"/>
    </source>
</evidence>
<dbReference type="SUPFAM" id="SSF48239">
    <property type="entry name" value="Terpenoid cyclases/Protein prenyltransferases"/>
    <property type="match status" value="1"/>
</dbReference>
<dbReference type="InterPro" id="IPR050148">
    <property type="entry name" value="Terpene_synthase-like"/>
</dbReference>
<dbReference type="EMBL" id="CP144745">
    <property type="protein sequence ID" value="WVZ50661.1"/>
    <property type="molecule type" value="Genomic_DNA"/>
</dbReference>
<dbReference type="Pfam" id="PF03936">
    <property type="entry name" value="Terpene_synth_C"/>
    <property type="match status" value="1"/>
</dbReference>
<dbReference type="PANTHER" id="PTHR31225:SF222">
    <property type="entry name" value="ALPHA-COPAENE SYNTHASE"/>
    <property type="match status" value="1"/>
</dbReference>
<dbReference type="SUPFAM" id="SSF48576">
    <property type="entry name" value="Terpenoid synthases"/>
    <property type="match status" value="1"/>
</dbReference>
<organism evidence="4 5">
    <name type="scientific">Paspalum notatum var. saurae</name>
    <dbReference type="NCBI Taxonomy" id="547442"/>
    <lineage>
        <taxon>Eukaryota</taxon>
        <taxon>Viridiplantae</taxon>
        <taxon>Streptophyta</taxon>
        <taxon>Embryophyta</taxon>
        <taxon>Tracheophyta</taxon>
        <taxon>Spermatophyta</taxon>
        <taxon>Magnoliopsida</taxon>
        <taxon>Liliopsida</taxon>
        <taxon>Poales</taxon>
        <taxon>Poaceae</taxon>
        <taxon>PACMAD clade</taxon>
        <taxon>Panicoideae</taxon>
        <taxon>Andropogonodae</taxon>
        <taxon>Paspaleae</taxon>
        <taxon>Paspalinae</taxon>
        <taxon>Paspalum</taxon>
    </lineage>
</organism>
<feature type="domain" description="Terpene synthase N-terminal" evidence="2">
    <location>
        <begin position="1"/>
        <end position="152"/>
    </location>
</feature>
<feature type="domain" description="Terpene synthase metal-binding" evidence="3">
    <location>
        <begin position="203"/>
        <end position="337"/>
    </location>
</feature>
<dbReference type="Gene3D" id="1.50.10.130">
    <property type="entry name" value="Terpene synthase, N-terminal domain"/>
    <property type="match status" value="1"/>
</dbReference>
<dbReference type="Pfam" id="PF01397">
    <property type="entry name" value="Terpene_synth"/>
    <property type="match status" value="1"/>
</dbReference>
<dbReference type="InterPro" id="IPR005630">
    <property type="entry name" value="Terpene_synthase_metal-bd"/>
</dbReference>
<dbReference type="PANTHER" id="PTHR31225">
    <property type="entry name" value="OS04G0344100 PROTEIN-RELATED"/>
    <property type="match status" value="1"/>
</dbReference>
<accession>A0AAQ3PPD0</accession>
<dbReference type="InterPro" id="IPR008930">
    <property type="entry name" value="Terpenoid_cyclase/PrenylTrfase"/>
</dbReference>
<gene>
    <name evidence="4" type="ORF">U9M48_001893</name>
</gene>
<keyword evidence="1" id="KW-0479">Metal-binding</keyword>
<dbReference type="InterPro" id="IPR008949">
    <property type="entry name" value="Isoprenoid_synthase_dom_sf"/>
</dbReference>
<evidence type="ECO:0000259" key="3">
    <source>
        <dbReference type="Pfam" id="PF03936"/>
    </source>
</evidence>
<evidence type="ECO:0000256" key="1">
    <source>
        <dbReference type="ARBA" id="ARBA00022723"/>
    </source>
</evidence>
<evidence type="ECO:0000313" key="4">
    <source>
        <dbReference type="EMBL" id="WVZ50661.1"/>
    </source>
</evidence>
<evidence type="ECO:0008006" key="6">
    <source>
        <dbReference type="Google" id="ProtNLM"/>
    </source>
</evidence>
<reference evidence="4 5" key="1">
    <citation type="submission" date="2024-02" db="EMBL/GenBank/DDBJ databases">
        <title>High-quality chromosome-scale genome assembly of Pensacola bahiagrass (Paspalum notatum Flugge var. saurae).</title>
        <authorList>
            <person name="Vega J.M."/>
            <person name="Podio M."/>
            <person name="Orjuela J."/>
            <person name="Siena L.A."/>
            <person name="Pessino S.C."/>
            <person name="Combes M.C."/>
            <person name="Mariac C."/>
            <person name="Albertini E."/>
            <person name="Pupilli F."/>
            <person name="Ortiz J.P.A."/>
            <person name="Leblanc O."/>
        </authorList>
    </citation>
    <scope>NUCLEOTIDE SEQUENCE [LARGE SCALE GENOMIC DNA]</scope>
    <source>
        <strain evidence="4">R1</strain>
        <tissue evidence="4">Leaf</tissue>
    </source>
</reference>
<sequence>MTERVNQLKVEVSGLFGACKSTVEKMNLVDALQHLGIDHHFEEPIASTMSSIHNAEFVSSSLHEAALRFRLLRQHGFWVSADEFSKFKDEGGHFVNDITNDPKTLLSLYNAANLLTHNERQLEEALLFSRHHLEVMQCNLESPLAEQVERALKIPLQRNLKREEAIYYIPEYNVQDDMYNSAILELAKLDFNRLQRIHQKELKAVSMWDETDVSLLPEYLQKFFLQIMSNFKEFDKLLEPHEKYRSAYIRKVFQNMSKCYLQEAEWSHHDYTPSFDEQVNISVKSAGGELVAVGALFGLGDIATKEIFEWAINNSDTVRACGEVSRFMDDMADFKDSSDWIIGVTPSELFHAFLFGADIFYDLAEN</sequence>
<dbReference type="InterPro" id="IPR036965">
    <property type="entry name" value="Terpene_synth_N_sf"/>
</dbReference>
<proteinExistence type="predicted"/>
<dbReference type="AlphaFoldDB" id="A0AAQ3PPD0"/>
<dbReference type="Proteomes" id="UP001341281">
    <property type="component" value="Chromosome 01"/>
</dbReference>
<dbReference type="Gene3D" id="1.10.600.10">
    <property type="entry name" value="Farnesyl Diphosphate Synthase"/>
    <property type="match status" value="2"/>
</dbReference>
<dbReference type="InterPro" id="IPR001906">
    <property type="entry name" value="Terpene_synth_N"/>
</dbReference>
<evidence type="ECO:0000313" key="5">
    <source>
        <dbReference type="Proteomes" id="UP001341281"/>
    </source>
</evidence>